<dbReference type="Pfam" id="PF00805">
    <property type="entry name" value="Pentapeptide"/>
    <property type="match status" value="2"/>
</dbReference>
<protein>
    <submittedName>
        <fullName evidence="2">Secreted effector protein pipB2</fullName>
    </submittedName>
</protein>
<name>A0A517RHR4_9PLAN</name>
<dbReference type="AlphaFoldDB" id="A0A517RHR4"/>
<evidence type="ECO:0000313" key="3">
    <source>
        <dbReference type="Proteomes" id="UP000317171"/>
    </source>
</evidence>
<gene>
    <name evidence="2" type="primary">pipB2_4</name>
    <name evidence="2" type="ORF">Pan241w_34920</name>
</gene>
<accession>A0A517RHR4</accession>
<dbReference type="EMBL" id="CP036269">
    <property type="protein sequence ID" value="QDT43392.1"/>
    <property type="molecule type" value="Genomic_DNA"/>
</dbReference>
<evidence type="ECO:0000313" key="2">
    <source>
        <dbReference type="EMBL" id="QDT43392.1"/>
    </source>
</evidence>
<organism evidence="2 3">
    <name type="scientific">Gimesia alba</name>
    <dbReference type="NCBI Taxonomy" id="2527973"/>
    <lineage>
        <taxon>Bacteria</taxon>
        <taxon>Pseudomonadati</taxon>
        <taxon>Planctomycetota</taxon>
        <taxon>Planctomycetia</taxon>
        <taxon>Planctomycetales</taxon>
        <taxon>Planctomycetaceae</taxon>
        <taxon>Gimesia</taxon>
    </lineage>
</organism>
<keyword evidence="3" id="KW-1185">Reference proteome</keyword>
<reference evidence="2 3" key="1">
    <citation type="submission" date="2019-02" db="EMBL/GenBank/DDBJ databases">
        <title>Deep-cultivation of Planctomycetes and their phenomic and genomic characterization uncovers novel biology.</title>
        <authorList>
            <person name="Wiegand S."/>
            <person name="Jogler M."/>
            <person name="Boedeker C."/>
            <person name="Pinto D."/>
            <person name="Vollmers J."/>
            <person name="Rivas-Marin E."/>
            <person name="Kohn T."/>
            <person name="Peeters S.H."/>
            <person name="Heuer A."/>
            <person name="Rast P."/>
            <person name="Oberbeckmann S."/>
            <person name="Bunk B."/>
            <person name="Jeske O."/>
            <person name="Meyerdierks A."/>
            <person name="Storesund J.E."/>
            <person name="Kallscheuer N."/>
            <person name="Luecker S."/>
            <person name="Lage O.M."/>
            <person name="Pohl T."/>
            <person name="Merkel B.J."/>
            <person name="Hornburger P."/>
            <person name="Mueller R.-W."/>
            <person name="Bruemmer F."/>
            <person name="Labrenz M."/>
            <person name="Spormann A.M."/>
            <person name="Op den Camp H."/>
            <person name="Overmann J."/>
            <person name="Amann R."/>
            <person name="Jetten M.S.M."/>
            <person name="Mascher T."/>
            <person name="Medema M.H."/>
            <person name="Devos D.P."/>
            <person name="Kaster A.-K."/>
            <person name="Ovreas L."/>
            <person name="Rohde M."/>
            <person name="Galperin M.Y."/>
            <person name="Jogler C."/>
        </authorList>
    </citation>
    <scope>NUCLEOTIDE SEQUENCE [LARGE SCALE GENOMIC DNA]</scope>
    <source>
        <strain evidence="2 3">Pan241w</strain>
    </source>
</reference>
<dbReference type="PANTHER" id="PTHR47485">
    <property type="entry name" value="THYLAKOID LUMENAL 17.4 KDA PROTEIN, CHLOROPLASTIC"/>
    <property type="match status" value="1"/>
</dbReference>
<keyword evidence="1" id="KW-0677">Repeat</keyword>
<dbReference type="Proteomes" id="UP000317171">
    <property type="component" value="Chromosome"/>
</dbReference>
<dbReference type="SUPFAM" id="SSF141571">
    <property type="entry name" value="Pentapeptide repeat-like"/>
    <property type="match status" value="1"/>
</dbReference>
<proteinExistence type="predicted"/>
<dbReference type="InterPro" id="IPR001646">
    <property type="entry name" value="5peptide_repeat"/>
</dbReference>
<dbReference type="Gene3D" id="2.160.20.80">
    <property type="entry name" value="E3 ubiquitin-protein ligase SopA"/>
    <property type="match status" value="1"/>
</dbReference>
<dbReference type="KEGG" id="gaz:Pan241w_34920"/>
<sequence>MDREKALSLLLGGAEGIQTWNQIRSSSSSGLVSGNDTLESINLRGVDWQGALLLEADLRRVDLTDSDLRQAILYHANLEGACLEGSNLSQCDLIGANLSNANLRNARLDKADLGISVLSGADLRNANFKAANLAAVDLRNGNCDGTEFCLANLRRARLDGSSFIATDLRDAIMEDVTITDAKFMDLTGYPRPPKRLRLNQDGTEVLVGEAAHRYFQPPAVVEVFLTELLSDEEIACYHIHMAELHLRKVAISVAVVGVRSVQNGSILRFQAPDTEMIYQALPDLLAPFRMAKAIDWLNSFSNQSKESQSHMIGSLIKAETKKASSRWRFAERMAEVFRGYRKARVYQIQEGSSRGIRIDIYTNYKIADKLAREGLPDVWDGRGKLLISTGDHTDIHVGDENMRDKYEVVQAGAVGPRATVNNSEFHQIWAQQSKEVEVSRLAEDLAVLREAMKRESNSASHDVSIGEIAAAEKATHAGDGPRAIEHLKKAGIWAFEISKKIGVEVAIAMIKAAQGI</sequence>
<evidence type="ECO:0000256" key="1">
    <source>
        <dbReference type="ARBA" id="ARBA00022737"/>
    </source>
</evidence>
<dbReference type="PANTHER" id="PTHR47485:SF1">
    <property type="entry name" value="THYLAKOID LUMENAL 17.4 KDA PROTEIN, CHLOROPLASTIC"/>
    <property type="match status" value="1"/>
</dbReference>
<dbReference type="RefSeq" id="WP_197999975.1">
    <property type="nucleotide sequence ID" value="NZ_CP036269.1"/>
</dbReference>